<evidence type="ECO:0000313" key="2">
    <source>
        <dbReference type="Proteomes" id="UP000283523"/>
    </source>
</evidence>
<comment type="caution">
    <text evidence="1">The sequence shown here is derived from an EMBL/GenBank/DDBJ whole genome shotgun (WGS) entry which is preliminary data.</text>
</comment>
<protein>
    <submittedName>
        <fullName evidence="1">Uncharacterized protein</fullName>
    </submittedName>
</protein>
<dbReference type="EMBL" id="QXED01000006">
    <property type="protein sequence ID" value="RIV20355.1"/>
    <property type="molecule type" value="Genomic_DNA"/>
</dbReference>
<reference evidence="1 2" key="1">
    <citation type="submission" date="2018-08" db="EMBL/GenBank/DDBJ databases">
        <title>Fibrisoma montanum sp. nov., isolated from Danxia mountain soil.</title>
        <authorList>
            <person name="Huang Y."/>
        </authorList>
    </citation>
    <scope>NUCLEOTIDE SEQUENCE [LARGE SCALE GENOMIC DNA]</scope>
    <source>
        <strain evidence="1 2">HYT19</strain>
    </source>
</reference>
<keyword evidence="2" id="KW-1185">Reference proteome</keyword>
<sequence>MDNKLKFVTGKTAAVFAKALRQTDEDELPRDVAEHAADQMEFYSSTDGEYFSNIIKYPHFTLQQQDDIAYYCFGIDMSRSPLL</sequence>
<dbReference type="RefSeq" id="WP_119669522.1">
    <property type="nucleotide sequence ID" value="NZ_QXED01000006.1"/>
</dbReference>
<accession>A0A418M3F6</accession>
<evidence type="ECO:0000313" key="1">
    <source>
        <dbReference type="EMBL" id="RIV20355.1"/>
    </source>
</evidence>
<dbReference type="Proteomes" id="UP000283523">
    <property type="component" value="Unassembled WGS sequence"/>
</dbReference>
<proteinExistence type="predicted"/>
<gene>
    <name evidence="1" type="ORF">DYU11_20095</name>
</gene>
<name>A0A418M3F6_9BACT</name>
<organism evidence="1 2">
    <name type="scientific">Fibrisoma montanum</name>
    <dbReference type="NCBI Taxonomy" id="2305895"/>
    <lineage>
        <taxon>Bacteria</taxon>
        <taxon>Pseudomonadati</taxon>
        <taxon>Bacteroidota</taxon>
        <taxon>Cytophagia</taxon>
        <taxon>Cytophagales</taxon>
        <taxon>Spirosomataceae</taxon>
        <taxon>Fibrisoma</taxon>
    </lineage>
</organism>
<dbReference type="AlphaFoldDB" id="A0A418M3F6"/>